<reference evidence="2" key="1">
    <citation type="journal article" date="2020" name="BMC Genomics">
        <title>Correction to: Identification and distribution of gene clusters required for synthesis of sphingolipid metabolism inhibitors in diverse species of the filamentous fungus Fusarium.</title>
        <authorList>
            <person name="Kim H.S."/>
            <person name="Lohmar J.M."/>
            <person name="Busman M."/>
            <person name="Brown D.W."/>
            <person name="Naumann T.A."/>
            <person name="Divon H.H."/>
            <person name="Lysoe E."/>
            <person name="Uhlig S."/>
            <person name="Proctor R.H."/>
        </authorList>
    </citation>
    <scope>NUCLEOTIDE SEQUENCE</scope>
    <source>
        <strain evidence="2">NRRL 22465</strain>
    </source>
</reference>
<dbReference type="EMBL" id="JABEYC010000566">
    <property type="protein sequence ID" value="KAF4976150.1"/>
    <property type="molecule type" value="Genomic_DNA"/>
</dbReference>
<accession>A0A8H4UGC7</accession>
<proteinExistence type="predicted"/>
<evidence type="ECO:0000313" key="2">
    <source>
        <dbReference type="EMBL" id="KAF4976150.1"/>
    </source>
</evidence>
<dbReference type="OrthoDB" id="4177236at2759"/>
<name>A0A8H4UGC7_9HYPO</name>
<dbReference type="Gene3D" id="3.90.1200.10">
    <property type="match status" value="1"/>
</dbReference>
<dbReference type="PANTHER" id="PTHR21310:SF48">
    <property type="entry name" value="AMINOGLYCOSIDE PHOSPHOTRANSFERASE DOMAIN-CONTAINING PROTEIN"/>
    <property type="match status" value="1"/>
</dbReference>
<dbReference type="PANTHER" id="PTHR21310">
    <property type="entry name" value="AMINOGLYCOSIDE PHOSPHOTRANSFERASE-RELATED-RELATED"/>
    <property type="match status" value="1"/>
</dbReference>
<evidence type="ECO:0000259" key="1">
    <source>
        <dbReference type="Pfam" id="PF01636"/>
    </source>
</evidence>
<gene>
    <name evidence="2" type="ORF">FZEAL_7169</name>
</gene>
<dbReference type="Pfam" id="PF01636">
    <property type="entry name" value="APH"/>
    <property type="match status" value="1"/>
</dbReference>
<feature type="domain" description="Aminoglycoside phosphotransferase" evidence="1">
    <location>
        <begin position="58"/>
        <end position="250"/>
    </location>
</feature>
<protein>
    <recommendedName>
        <fullName evidence="1">Aminoglycoside phosphotransferase domain-containing protein</fullName>
    </recommendedName>
</protein>
<sequence>MSEETSYDILFVDQSQAVSPPTPNDIDGSEVLLNETSGARVVRIQQCIIKYGVYVEPTEAHNMLYVAKSTAVPVPKVYASYQRQDKRKQKLITFIVMQYGQGTTLLSLWGTLGQDRKLSIANTLRTYFDQLRQLQHPGYFGNINGGPPLDDLFSETQVAGDIKSSFVTEEQLVECILRIYATETGERMAHKAHYHQNGLPTALHSDSAPVFTHNDFQRKNIMVQDDGAVVIIDWEFASWYPIYWEYSTATRAKGVWNGDWHDYVLIALDNYPTQSLWLSSMKLEMWS</sequence>
<organism evidence="2 3">
    <name type="scientific">Fusarium zealandicum</name>
    <dbReference type="NCBI Taxonomy" id="1053134"/>
    <lineage>
        <taxon>Eukaryota</taxon>
        <taxon>Fungi</taxon>
        <taxon>Dikarya</taxon>
        <taxon>Ascomycota</taxon>
        <taxon>Pezizomycotina</taxon>
        <taxon>Sordariomycetes</taxon>
        <taxon>Hypocreomycetidae</taxon>
        <taxon>Hypocreales</taxon>
        <taxon>Nectriaceae</taxon>
        <taxon>Fusarium</taxon>
        <taxon>Fusarium staphyleae species complex</taxon>
    </lineage>
</organism>
<dbReference type="InterPro" id="IPR002575">
    <property type="entry name" value="Aminoglycoside_PTrfase"/>
</dbReference>
<dbReference type="Proteomes" id="UP000635477">
    <property type="component" value="Unassembled WGS sequence"/>
</dbReference>
<dbReference type="InterPro" id="IPR051678">
    <property type="entry name" value="AGP_Transferase"/>
</dbReference>
<dbReference type="AlphaFoldDB" id="A0A8H4UGC7"/>
<comment type="caution">
    <text evidence="2">The sequence shown here is derived from an EMBL/GenBank/DDBJ whole genome shotgun (WGS) entry which is preliminary data.</text>
</comment>
<dbReference type="SUPFAM" id="SSF56112">
    <property type="entry name" value="Protein kinase-like (PK-like)"/>
    <property type="match status" value="1"/>
</dbReference>
<keyword evidence="3" id="KW-1185">Reference proteome</keyword>
<reference evidence="2" key="2">
    <citation type="submission" date="2020-05" db="EMBL/GenBank/DDBJ databases">
        <authorList>
            <person name="Kim H.-S."/>
            <person name="Proctor R.H."/>
            <person name="Brown D.W."/>
        </authorList>
    </citation>
    <scope>NUCLEOTIDE SEQUENCE</scope>
    <source>
        <strain evidence="2">NRRL 22465</strain>
    </source>
</reference>
<evidence type="ECO:0000313" key="3">
    <source>
        <dbReference type="Proteomes" id="UP000635477"/>
    </source>
</evidence>
<dbReference type="InterPro" id="IPR011009">
    <property type="entry name" value="Kinase-like_dom_sf"/>
</dbReference>